<keyword evidence="2 5" id="KW-0479">Metal-binding</keyword>
<feature type="binding site" evidence="5">
    <location>
        <position position="128"/>
    </location>
    <ligand>
        <name>Mg(2+)</name>
        <dbReference type="ChEBI" id="CHEBI:18420"/>
    </ligand>
</feature>
<dbReference type="PIRSF" id="PIRSF015582">
    <property type="entry name" value="Cit_lyase_B"/>
    <property type="match status" value="1"/>
</dbReference>
<dbReference type="InterPro" id="IPR040442">
    <property type="entry name" value="Pyrv_kinase-like_dom_sf"/>
</dbReference>
<evidence type="ECO:0000256" key="5">
    <source>
        <dbReference type="PIRSR" id="PIRSR015582-2"/>
    </source>
</evidence>
<dbReference type="RefSeq" id="WP_238468384.1">
    <property type="nucleotide sequence ID" value="NZ_JAKLJA010000058.1"/>
</dbReference>
<feature type="binding site" evidence="4">
    <location>
        <position position="128"/>
    </location>
    <ligand>
        <name>substrate</name>
    </ligand>
</feature>
<feature type="binding site" evidence="5">
    <location>
        <position position="155"/>
    </location>
    <ligand>
        <name>Mg(2+)</name>
        <dbReference type="ChEBI" id="CHEBI:18420"/>
    </ligand>
</feature>
<proteinExistence type="predicted"/>
<gene>
    <name evidence="7" type="ORF">L5014_34540</name>
</gene>
<evidence type="ECO:0000259" key="6">
    <source>
        <dbReference type="Pfam" id="PF03328"/>
    </source>
</evidence>
<dbReference type="InterPro" id="IPR005000">
    <property type="entry name" value="Aldolase/citrate-lyase_domain"/>
</dbReference>
<dbReference type="PANTHER" id="PTHR32308">
    <property type="entry name" value="LYASE BETA SUBUNIT, PUTATIVE (AFU_ORTHOLOGUE AFUA_4G13030)-RELATED"/>
    <property type="match status" value="1"/>
</dbReference>
<dbReference type="PANTHER" id="PTHR32308:SF0">
    <property type="entry name" value="HPCH_HPAI ALDOLASE_CITRATE LYASE DOMAIN-CONTAINING PROTEIN"/>
    <property type="match status" value="1"/>
</dbReference>
<dbReference type="InterPro" id="IPR011206">
    <property type="entry name" value="Citrate_lyase_beta/mcl1/mcl2"/>
</dbReference>
<evidence type="ECO:0000256" key="2">
    <source>
        <dbReference type="ARBA" id="ARBA00022723"/>
    </source>
</evidence>
<evidence type="ECO:0000313" key="7">
    <source>
        <dbReference type="EMBL" id="MCG5078391.1"/>
    </source>
</evidence>
<dbReference type="Proteomes" id="UP001139308">
    <property type="component" value="Unassembled WGS sequence"/>
</dbReference>
<sequence>MRVTRTFLAVPAHQRRMVESAARSSADAVFLDLEDAVPQAQKEAALLGAIAAINELDWGRKSVSVRVNVPASATIEREVAQLLTLAPRLDTLLVPKVEGTTDVDRVVGLINLHRQRRKTPVGLEVMIETALGLVNCEQIAGRSELIESLHFGVGDFSASIGAKGVDIGLSHPGYRLASRSAQGDYSSTALDMWAYPMMRILVAARAHRLRAIDGPCGAFRDGELTSSLAVKAATMGFDGKQVIHPCQVDATLRAFVPSEDELSEARRVMAALLEAEREGRGAVQVDGKLIDYANIRMAQRVISMAENVDSSEVGAKHGSVALTQGR</sequence>
<comment type="caution">
    <text evidence="7">The sequence shown here is derived from an EMBL/GenBank/DDBJ whole genome shotgun (WGS) entry which is preliminary data.</text>
</comment>
<reference evidence="7" key="1">
    <citation type="submission" date="2022-01" db="EMBL/GenBank/DDBJ databases">
        <title>Genome sequence and assembly of Parabukholderia sp. RG36.</title>
        <authorList>
            <person name="Chhetri G."/>
        </authorList>
    </citation>
    <scope>NUCLEOTIDE SEQUENCE</scope>
    <source>
        <strain evidence="7">RG36</strain>
    </source>
</reference>
<dbReference type="GO" id="GO:0016829">
    <property type="term" value="F:lyase activity"/>
    <property type="evidence" value="ECO:0007669"/>
    <property type="project" value="UniProtKB-KW"/>
</dbReference>
<evidence type="ECO:0000256" key="3">
    <source>
        <dbReference type="ARBA" id="ARBA00022842"/>
    </source>
</evidence>
<protein>
    <submittedName>
        <fullName evidence="7">CoA ester lyase</fullName>
    </submittedName>
</protein>
<dbReference type="SUPFAM" id="SSF51621">
    <property type="entry name" value="Phosphoenolpyruvate/pyruvate domain"/>
    <property type="match status" value="1"/>
</dbReference>
<dbReference type="InterPro" id="IPR015813">
    <property type="entry name" value="Pyrv/PenolPyrv_kinase-like_dom"/>
</dbReference>
<evidence type="ECO:0000256" key="4">
    <source>
        <dbReference type="PIRSR" id="PIRSR015582-1"/>
    </source>
</evidence>
<dbReference type="AlphaFoldDB" id="A0A9X1UNT1"/>
<keyword evidence="3 5" id="KW-0460">Magnesium</keyword>
<name>A0A9X1UNT1_9BURK</name>
<feature type="binding site" evidence="4">
    <location>
        <position position="66"/>
    </location>
    <ligand>
        <name>substrate</name>
    </ligand>
</feature>
<dbReference type="EMBL" id="JAKLJA010000058">
    <property type="protein sequence ID" value="MCG5078391.1"/>
    <property type="molecule type" value="Genomic_DNA"/>
</dbReference>
<keyword evidence="8" id="KW-1185">Reference proteome</keyword>
<comment type="cofactor">
    <cofactor evidence="1">
        <name>Mg(2+)</name>
        <dbReference type="ChEBI" id="CHEBI:18420"/>
    </cofactor>
</comment>
<feature type="domain" description="HpcH/HpaI aldolase/citrate lyase" evidence="6">
    <location>
        <begin position="6"/>
        <end position="245"/>
    </location>
</feature>
<accession>A0A9X1UNT1</accession>
<dbReference type="Gene3D" id="3.20.20.60">
    <property type="entry name" value="Phosphoenolpyruvate-binding domains"/>
    <property type="match status" value="1"/>
</dbReference>
<dbReference type="Pfam" id="PF03328">
    <property type="entry name" value="HpcH_HpaI"/>
    <property type="match status" value="1"/>
</dbReference>
<keyword evidence="7" id="KW-0456">Lyase</keyword>
<dbReference type="GO" id="GO:0006107">
    <property type="term" value="P:oxaloacetate metabolic process"/>
    <property type="evidence" value="ECO:0007669"/>
    <property type="project" value="TreeGrafter"/>
</dbReference>
<organism evidence="7 8">
    <name type="scientific">Paraburkholderia tagetis</name>
    <dbReference type="NCBI Taxonomy" id="2913261"/>
    <lineage>
        <taxon>Bacteria</taxon>
        <taxon>Pseudomonadati</taxon>
        <taxon>Pseudomonadota</taxon>
        <taxon>Betaproteobacteria</taxon>
        <taxon>Burkholderiales</taxon>
        <taxon>Burkholderiaceae</taxon>
        <taxon>Paraburkholderia</taxon>
    </lineage>
</organism>
<evidence type="ECO:0000256" key="1">
    <source>
        <dbReference type="ARBA" id="ARBA00001946"/>
    </source>
</evidence>
<dbReference type="GO" id="GO:0000287">
    <property type="term" value="F:magnesium ion binding"/>
    <property type="evidence" value="ECO:0007669"/>
    <property type="project" value="TreeGrafter"/>
</dbReference>
<evidence type="ECO:0000313" key="8">
    <source>
        <dbReference type="Proteomes" id="UP001139308"/>
    </source>
</evidence>